<keyword evidence="3" id="KW-1185">Reference proteome</keyword>
<gene>
    <name evidence="2" type="ORF">CU102_03740</name>
</gene>
<name>A0A2P7BUT1_9HYPH</name>
<feature type="domain" description="Isochorismatase-like" evidence="1">
    <location>
        <begin position="1"/>
        <end position="35"/>
    </location>
</feature>
<dbReference type="OrthoDB" id="9811489at2"/>
<evidence type="ECO:0000259" key="1">
    <source>
        <dbReference type="Pfam" id="PF00857"/>
    </source>
</evidence>
<evidence type="ECO:0000313" key="3">
    <source>
        <dbReference type="Proteomes" id="UP000241444"/>
    </source>
</evidence>
<dbReference type="InterPro" id="IPR000868">
    <property type="entry name" value="Isochorismatase-like_dom"/>
</dbReference>
<accession>A0A2P7BUT1</accession>
<organism evidence="2 3">
    <name type="scientific">Phyllobacterium brassicacearum</name>
    <dbReference type="NCBI Taxonomy" id="314235"/>
    <lineage>
        <taxon>Bacteria</taxon>
        <taxon>Pseudomonadati</taxon>
        <taxon>Pseudomonadota</taxon>
        <taxon>Alphaproteobacteria</taxon>
        <taxon>Hyphomicrobiales</taxon>
        <taxon>Phyllobacteriaceae</taxon>
        <taxon>Phyllobacterium</taxon>
    </lineage>
</organism>
<dbReference type="EMBL" id="PGGO01000002">
    <property type="protein sequence ID" value="PSH70211.1"/>
    <property type="molecule type" value="Genomic_DNA"/>
</dbReference>
<evidence type="ECO:0000313" key="2">
    <source>
        <dbReference type="EMBL" id="PSH70211.1"/>
    </source>
</evidence>
<dbReference type="InterPro" id="IPR036380">
    <property type="entry name" value="Isochorismatase-like_sf"/>
</dbReference>
<dbReference type="Proteomes" id="UP000241444">
    <property type="component" value="Unassembled WGS sequence"/>
</dbReference>
<protein>
    <recommendedName>
        <fullName evidence="1">Isochorismatase-like domain-containing protein</fullName>
    </recommendedName>
</protein>
<sequence>MCVLSSVLGAIDIGYRVIVVTDAVCSSSDAAHRKSPSN</sequence>
<dbReference type="Pfam" id="PF00857">
    <property type="entry name" value="Isochorismatase"/>
    <property type="match status" value="1"/>
</dbReference>
<dbReference type="Gene3D" id="3.40.50.850">
    <property type="entry name" value="Isochorismatase-like"/>
    <property type="match status" value="1"/>
</dbReference>
<dbReference type="RefSeq" id="WP_106709626.1">
    <property type="nucleotide sequence ID" value="NZ_PGGO01000002.1"/>
</dbReference>
<comment type="caution">
    <text evidence="2">The sequence shown here is derived from an EMBL/GenBank/DDBJ whole genome shotgun (WGS) entry which is preliminary data.</text>
</comment>
<dbReference type="SUPFAM" id="SSF52499">
    <property type="entry name" value="Isochorismatase-like hydrolases"/>
    <property type="match status" value="1"/>
</dbReference>
<proteinExistence type="predicted"/>
<dbReference type="AlphaFoldDB" id="A0A2P7BUT1"/>
<reference evidence="3" key="1">
    <citation type="submission" date="2017-11" db="EMBL/GenBank/DDBJ databases">
        <authorList>
            <person name="Kuznetsova I."/>
            <person name="Sazanova A."/>
            <person name="Chirak E."/>
            <person name="Safronova V."/>
            <person name="Willems A."/>
        </authorList>
    </citation>
    <scope>NUCLEOTIDE SEQUENCE [LARGE SCALE GENOMIC DNA]</scope>
    <source>
        <strain evidence="3">STM 196</strain>
    </source>
</reference>